<organism evidence="1">
    <name type="scientific">marine sediment metagenome</name>
    <dbReference type="NCBI Taxonomy" id="412755"/>
    <lineage>
        <taxon>unclassified sequences</taxon>
        <taxon>metagenomes</taxon>
        <taxon>ecological metagenomes</taxon>
    </lineage>
</organism>
<sequence>YQLSIIKRVHGHPEFCVHNFHDYTQAIPGRGHCITTYVGDGNPLPSFEGEPLVVELINDIERVAEHYWGILNEENRVALLVKFIDIDSKRAMIKIINKNI</sequence>
<comment type="caution">
    <text evidence="1">The sequence shown here is derived from an EMBL/GenBank/DDBJ whole genome shotgun (WGS) entry which is preliminary data.</text>
</comment>
<dbReference type="AlphaFoldDB" id="X0UM76"/>
<evidence type="ECO:0000313" key="1">
    <source>
        <dbReference type="EMBL" id="GAG00392.1"/>
    </source>
</evidence>
<dbReference type="EMBL" id="BARS01025050">
    <property type="protein sequence ID" value="GAG00392.1"/>
    <property type="molecule type" value="Genomic_DNA"/>
</dbReference>
<gene>
    <name evidence="1" type="ORF">S01H1_39653</name>
</gene>
<name>X0UM76_9ZZZZ</name>
<proteinExistence type="predicted"/>
<feature type="non-terminal residue" evidence="1">
    <location>
        <position position="1"/>
    </location>
</feature>
<accession>X0UM76</accession>
<reference evidence="1" key="1">
    <citation type="journal article" date="2014" name="Front. Microbiol.">
        <title>High frequency of phylogenetically diverse reductive dehalogenase-homologous genes in deep subseafloor sedimentary metagenomes.</title>
        <authorList>
            <person name="Kawai M."/>
            <person name="Futagami T."/>
            <person name="Toyoda A."/>
            <person name="Takaki Y."/>
            <person name="Nishi S."/>
            <person name="Hori S."/>
            <person name="Arai W."/>
            <person name="Tsubouchi T."/>
            <person name="Morono Y."/>
            <person name="Uchiyama I."/>
            <person name="Ito T."/>
            <person name="Fujiyama A."/>
            <person name="Inagaki F."/>
            <person name="Takami H."/>
        </authorList>
    </citation>
    <scope>NUCLEOTIDE SEQUENCE</scope>
    <source>
        <strain evidence="1">Expedition CK06-06</strain>
    </source>
</reference>
<protein>
    <submittedName>
        <fullName evidence="1">Uncharacterized protein</fullName>
    </submittedName>
</protein>